<dbReference type="HAMAP" id="MF_01486">
    <property type="entry name" value="RecC"/>
    <property type="match status" value="1"/>
</dbReference>
<reference evidence="12 13" key="1">
    <citation type="submission" date="2022-12" db="EMBL/GenBank/DDBJ databases">
        <title>Polyphasic characterization of Geotalea uranireducens NIT-SL11 newly isolated from a complex of sewage sludge and microbially reduced graphene oxide.</title>
        <authorList>
            <person name="Xie L."/>
            <person name="Yoshida N."/>
            <person name="Meng L."/>
        </authorList>
    </citation>
    <scope>NUCLEOTIDE SEQUENCE [LARGE SCALE GENOMIC DNA]</scope>
    <source>
        <strain evidence="12 13">NIT-SL11</strain>
    </source>
</reference>
<keyword evidence="3" id="KW-0227">DNA damage</keyword>
<evidence type="ECO:0000256" key="7">
    <source>
        <dbReference type="ARBA" id="ARBA00022840"/>
    </source>
</evidence>
<dbReference type="Pfam" id="PF17946">
    <property type="entry name" value="RecC_C"/>
    <property type="match status" value="1"/>
</dbReference>
<dbReference type="SUPFAM" id="SSF52540">
    <property type="entry name" value="P-loop containing nucleoside triphosphate hydrolases"/>
    <property type="match status" value="2"/>
</dbReference>
<evidence type="ECO:0000256" key="8">
    <source>
        <dbReference type="ARBA" id="ARBA00023125"/>
    </source>
</evidence>
<dbReference type="InterPro" id="IPR013986">
    <property type="entry name" value="DExx_box_DNA_helicase_dom_sf"/>
</dbReference>
<evidence type="ECO:0000313" key="12">
    <source>
        <dbReference type="EMBL" id="BDV41230.1"/>
    </source>
</evidence>
<dbReference type="Gene3D" id="3.40.50.300">
    <property type="entry name" value="P-loop containing nucleotide triphosphate hydrolases"/>
    <property type="match status" value="1"/>
</dbReference>
<evidence type="ECO:0000256" key="5">
    <source>
        <dbReference type="ARBA" id="ARBA00022806"/>
    </source>
</evidence>
<feature type="domain" description="RecC C-terminal" evidence="11">
    <location>
        <begin position="796"/>
        <end position="1017"/>
    </location>
</feature>
<evidence type="ECO:0000256" key="1">
    <source>
        <dbReference type="ARBA" id="ARBA00022722"/>
    </source>
</evidence>
<dbReference type="Gene3D" id="1.10.10.990">
    <property type="match status" value="1"/>
</dbReference>
<dbReference type="PANTHER" id="PTHR30591:SF1">
    <property type="entry name" value="RECBCD ENZYME SUBUNIT RECC"/>
    <property type="match status" value="1"/>
</dbReference>
<dbReference type="Proteomes" id="UP001317705">
    <property type="component" value="Chromosome"/>
</dbReference>
<dbReference type="NCBIfam" id="TIGR01450">
    <property type="entry name" value="recC"/>
    <property type="match status" value="1"/>
</dbReference>
<dbReference type="InterPro" id="IPR041500">
    <property type="entry name" value="RecC_C"/>
</dbReference>
<accession>A0ABM8EFQ4</accession>
<keyword evidence="9" id="KW-0234">DNA repair</keyword>
<dbReference type="EMBL" id="AP027151">
    <property type="protein sequence ID" value="BDV41230.1"/>
    <property type="molecule type" value="Genomic_DNA"/>
</dbReference>
<evidence type="ECO:0000256" key="3">
    <source>
        <dbReference type="ARBA" id="ARBA00022763"/>
    </source>
</evidence>
<keyword evidence="13" id="KW-1185">Reference proteome</keyword>
<keyword evidence="8" id="KW-0238">DNA-binding</keyword>
<keyword evidence="7" id="KW-0067">ATP-binding</keyword>
<keyword evidence="5" id="KW-0347">Helicase</keyword>
<dbReference type="Pfam" id="PF04257">
    <property type="entry name" value="Exonuc_V_gamma"/>
    <property type="match status" value="1"/>
</dbReference>
<name>A0ABM8EFQ4_9BACT</name>
<evidence type="ECO:0000313" key="13">
    <source>
        <dbReference type="Proteomes" id="UP001317705"/>
    </source>
</evidence>
<gene>
    <name evidence="12" type="primary">recC</name>
    <name evidence="12" type="ORF">GURASL_01530</name>
</gene>
<evidence type="ECO:0000256" key="2">
    <source>
        <dbReference type="ARBA" id="ARBA00022741"/>
    </source>
</evidence>
<keyword evidence="4" id="KW-0378">Hydrolase</keyword>
<evidence type="ECO:0000256" key="4">
    <source>
        <dbReference type="ARBA" id="ARBA00022801"/>
    </source>
</evidence>
<evidence type="ECO:0000256" key="9">
    <source>
        <dbReference type="ARBA" id="ARBA00023204"/>
    </source>
</evidence>
<dbReference type="PANTHER" id="PTHR30591">
    <property type="entry name" value="RECBCD ENZYME SUBUNIT RECC"/>
    <property type="match status" value="1"/>
</dbReference>
<dbReference type="InterPro" id="IPR011335">
    <property type="entry name" value="Restrct_endonuc-II-like"/>
</dbReference>
<keyword evidence="2" id="KW-0547">Nucleotide-binding</keyword>
<dbReference type="InterPro" id="IPR006697">
    <property type="entry name" value="RecC"/>
</dbReference>
<dbReference type="RefSeq" id="WP_282001195.1">
    <property type="nucleotide sequence ID" value="NZ_AP027151.1"/>
</dbReference>
<dbReference type="Gene3D" id="1.10.486.10">
    <property type="entry name" value="PCRA, domain 4"/>
    <property type="match status" value="1"/>
</dbReference>
<feature type="region of interest" description="Disordered" evidence="10">
    <location>
        <begin position="1016"/>
        <end position="1046"/>
    </location>
</feature>
<proteinExistence type="inferred from homology"/>
<dbReference type="Gene3D" id="1.10.10.160">
    <property type="match status" value="1"/>
</dbReference>
<evidence type="ECO:0000259" key="11">
    <source>
        <dbReference type="Pfam" id="PF17946"/>
    </source>
</evidence>
<protein>
    <submittedName>
        <fullName evidence="12">RecBCD enzyme subunit RecC</fullName>
    </submittedName>
</protein>
<organism evidence="12 13">
    <name type="scientific">Geotalea uraniireducens</name>
    <dbReference type="NCBI Taxonomy" id="351604"/>
    <lineage>
        <taxon>Bacteria</taxon>
        <taxon>Pseudomonadati</taxon>
        <taxon>Thermodesulfobacteriota</taxon>
        <taxon>Desulfuromonadia</taxon>
        <taxon>Geobacterales</taxon>
        <taxon>Geobacteraceae</taxon>
        <taxon>Geotalea</taxon>
    </lineage>
</organism>
<dbReference type="Gene3D" id="3.40.50.10930">
    <property type="match status" value="1"/>
</dbReference>
<keyword evidence="6" id="KW-0269">Exonuclease</keyword>
<keyword evidence="1" id="KW-0540">Nuclease</keyword>
<dbReference type="SUPFAM" id="SSF52980">
    <property type="entry name" value="Restriction endonuclease-like"/>
    <property type="match status" value="1"/>
</dbReference>
<evidence type="ECO:0000256" key="6">
    <source>
        <dbReference type="ARBA" id="ARBA00022839"/>
    </source>
</evidence>
<dbReference type="InterPro" id="IPR027417">
    <property type="entry name" value="P-loop_NTPase"/>
</dbReference>
<sequence>MPLTIYTGNRMEHLVAHLATMVSESPLPPLAPETIIVQSPGMERWVAMALADRLGGWANADYPFPNAMIWRIFRAVLGELPPTAEDSPFAPEPLRWRLMTILPSLLERREYAPLKAYLADDGDGRKLFQLAGTIADTFDQYGLYRPELLLRWERGEGDDWQPDLWRRLTAEAAVPHRATLLAEFRRAVSRLREAPAGLPARLSLIGISALPPFHLEVLTRLAGQLPVNLFLLNPCRTYWGGIVSAREQARLERRDAESAPPDDYFELGNPLLASLGRTGRDFFELLLDSAEPGATVEDFTAGEETTLLAMVQGDILDLRDRTAAGEVKGTIAPGDASIRVHSCHSPLREVEVLYDTLLELFAGDPTLTPRDVLVMTPEIESYAPYVSAVFGSPESPERRIPYAIADRSLRREGVVAEALIKVLRLAGSRCTASEVLDFLALAPVARRYAIGQRGVATIRGWVREAGIRWGIDRADRGEQKLPAFAENSWRSGLDRLLLGYAMAGEREGRFCAGILPFDRVAGEAALLGSFLEFTGRLFATLRQLRQPRPAPEWLTLLRGVLVDFIAADQDEERELLAIDGTIDALAAAWRVADFSDELTLEQMTAWLDERLGRLGPGGGFLTGGVTFCAMLPMRSIPFRVIALLGMDDGAYPRRNPPSGFNLIAAAPRPGDRSLRDEDRYLFLEALLSARQRLHISYLGQGIVDGGTRPPSVLVSELLDYLERGFVVAGAADKNLRETVEVRQRLQPFSRDYFRGDAGSPLFSYSRENLAGSLAKGRGAEPRPFMVAPLPVPDEVTTITLADLAAFLANPARQFLRLRLGVHLERSEELLPECEPFLPDPLERYQLDQEVVATLLAGGDPELQREVLRSRGLLPPGAIGAEVFRRRVAAVADFAAEVGATLAGEALSPLEVDLPLGGVRLVGRLRRLGPAGLVQYRFAKLKAKDRLRAWLEHLALNAVAPAECPRRTVLFASDATVTYEPLTAAAGELERLVGLYRQGLAAPLRFFPESSLEYARKSREPKKADQAPAAARKKWRGSEEYPGEGEEPAFRRCFGAAEPFAGDFAAVALTVYGPLLDCQTERKRK</sequence>
<evidence type="ECO:0000256" key="10">
    <source>
        <dbReference type="SAM" id="MobiDB-lite"/>
    </source>
</evidence>
<dbReference type="PIRSF" id="PIRSF000980">
    <property type="entry name" value="RecC"/>
    <property type="match status" value="1"/>
</dbReference>